<dbReference type="InterPro" id="IPR002547">
    <property type="entry name" value="tRNA-bd_dom"/>
</dbReference>
<proteinExistence type="predicted"/>
<evidence type="ECO:0000256" key="1">
    <source>
        <dbReference type="ARBA" id="ARBA00022555"/>
    </source>
</evidence>
<dbReference type="EMBL" id="WTYQ01000003">
    <property type="protein sequence ID" value="MXP26385.1"/>
    <property type="molecule type" value="Genomic_DNA"/>
</dbReference>
<keyword evidence="1 3" id="KW-0820">tRNA-binding</keyword>
<dbReference type="InterPro" id="IPR051270">
    <property type="entry name" value="Tyrosine-tRNA_ligase_regulator"/>
</dbReference>
<comment type="caution">
    <text evidence="5">The sequence shown here is derived from an EMBL/GenBank/DDBJ whole genome shotgun (WGS) entry which is preliminary data.</text>
</comment>
<dbReference type="SUPFAM" id="SSF50249">
    <property type="entry name" value="Nucleic acid-binding proteins"/>
    <property type="match status" value="1"/>
</dbReference>
<protein>
    <submittedName>
        <fullName evidence="5">tRNA-binding protein</fullName>
    </submittedName>
</protein>
<dbReference type="InterPro" id="IPR012340">
    <property type="entry name" value="NA-bd_OB-fold"/>
</dbReference>
<accession>A0A845ACA7</accession>
<gene>
    <name evidence="5" type="ORF">GRI39_10085</name>
</gene>
<reference evidence="5 6" key="1">
    <citation type="submission" date="2019-12" db="EMBL/GenBank/DDBJ databases">
        <title>Genomic-based taxomic classification of the family Erythrobacteraceae.</title>
        <authorList>
            <person name="Xu L."/>
        </authorList>
    </citation>
    <scope>NUCLEOTIDE SEQUENCE [LARGE SCALE GENOMIC DNA]</scope>
    <source>
        <strain evidence="5 6">DSM 18604</strain>
    </source>
</reference>
<dbReference type="Gene3D" id="2.40.50.140">
    <property type="entry name" value="Nucleic acid-binding proteins"/>
    <property type="match status" value="1"/>
</dbReference>
<name>A0A845ACA7_9SPHN</name>
<organism evidence="5 6">
    <name type="scientific">Altericroceibacterium indicum</name>
    <dbReference type="NCBI Taxonomy" id="374177"/>
    <lineage>
        <taxon>Bacteria</taxon>
        <taxon>Pseudomonadati</taxon>
        <taxon>Pseudomonadota</taxon>
        <taxon>Alphaproteobacteria</taxon>
        <taxon>Sphingomonadales</taxon>
        <taxon>Erythrobacteraceae</taxon>
        <taxon>Altericroceibacterium</taxon>
    </lineage>
</organism>
<evidence type="ECO:0000313" key="6">
    <source>
        <dbReference type="Proteomes" id="UP000460561"/>
    </source>
</evidence>
<dbReference type="OrthoDB" id="9794564at2"/>
<dbReference type="AlphaFoldDB" id="A0A845ACA7"/>
<dbReference type="Proteomes" id="UP000460561">
    <property type="component" value="Unassembled WGS sequence"/>
</dbReference>
<dbReference type="NCBIfam" id="TIGR02222">
    <property type="entry name" value="chap_CsaA"/>
    <property type="match status" value="1"/>
</dbReference>
<dbReference type="NCBIfam" id="NF007494">
    <property type="entry name" value="PRK10089.1-3"/>
    <property type="match status" value="1"/>
</dbReference>
<dbReference type="PANTHER" id="PTHR11586:SF37">
    <property type="entry name" value="TRNA-BINDING DOMAIN-CONTAINING PROTEIN"/>
    <property type="match status" value="1"/>
</dbReference>
<keyword evidence="2 3" id="KW-0694">RNA-binding</keyword>
<evidence type="ECO:0000313" key="5">
    <source>
        <dbReference type="EMBL" id="MXP26385.1"/>
    </source>
</evidence>
<evidence type="ECO:0000259" key="4">
    <source>
        <dbReference type="PROSITE" id="PS50886"/>
    </source>
</evidence>
<dbReference type="Pfam" id="PF01588">
    <property type="entry name" value="tRNA_bind"/>
    <property type="match status" value="1"/>
</dbReference>
<sequence length="123" mass="13184">MHLIHDPAAEPAPEITFDDFLKVDIRAGTIVTAEAFPEARNPAYKLQVDLGPGIGIRKSIAQITQNHTLESLPGTRVMAVVNFPKRQIGPARSEVLLLGFADEAGHIVLSEPGQTVPNGARLA</sequence>
<evidence type="ECO:0000256" key="3">
    <source>
        <dbReference type="PROSITE-ProRule" id="PRU00209"/>
    </source>
</evidence>
<dbReference type="CDD" id="cd02798">
    <property type="entry name" value="tRNA_bind_CsaA"/>
    <property type="match status" value="1"/>
</dbReference>
<dbReference type="PANTHER" id="PTHR11586">
    <property type="entry name" value="TRNA-AMINOACYLATION COFACTOR ARC1 FAMILY MEMBER"/>
    <property type="match status" value="1"/>
</dbReference>
<dbReference type="InterPro" id="IPR008231">
    <property type="entry name" value="CsaA"/>
</dbReference>
<dbReference type="PROSITE" id="PS50886">
    <property type="entry name" value="TRBD"/>
    <property type="match status" value="1"/>
</dbReference>
<dbReference type="GO" id="GO:0000049">
    <property type="term" value="F:tRNA binding"/>
    <property type="evidence" value="ECO:0007669"/>
    <property type="project" value="UniProtKB-UniRule"/>
</dbReference>
<feature type="domain" description="TRNA-binding" evidence="4">
    <location>
        <begin position="19"/>
        <end position="123"/>
    </location>
</feature>
<dbReference type="FunFam" id="2.40.50.140:FF:000165">
    <property type="entry name" value="Chaperone CsaA"/>
    <property type="match status" value="1"/>
</dbReference>
<evidence type="ECO:0000256" key="2">
    <source>
        <dbReference type="ARBA" id="ARBA00022884"/>
    </source>
</evidence>
<dbReference type="NCBIfam" id="NF007495">
    <property type="entry name" value="PRK10089.1-4"/>
    <property type="match status" value="1"/>
</dbReference>
<dbReference type="RefSeq" id="WP_160739566.1">
    <property type="nucleotide sequence ID" value="NZ_WTYQ01000003.1"/>
</dbReference>
<keyword evidence="6" id="KW-1185">Reference proteome</keyword>